<comment type="caution">
    <text evidence="2">The sequence shown here is derived from an EMBL/GenBank/DDBJ whole genome shotgun (WGS) entry which is preliminary data.</text>
</comment>
<feature type="region of interest" description="Disordered" evidence="1">
    <location>
        <begin position="66"/>
        <end position="88"/>
    </location>
</feature>
<dbReference type="AlphaFoldDB" id="A0AAV4X1A0"/>
<dbReference type="Proteomes" id="UP001054945">
    <property type="component" value="Unassembled WGS sequence"/>
</dbReference>
<reference evidence="2 3" key="1">
    <citation type="submission" date="2021-06" db="EMBL/GenBank/DDBJ databases">
        <title>Caerostris extrusa draft genome.</title>
        <authorList>
            <person name="Kono N."/>
            <person name="Arakawa K."/>
        </authorList>
    </citation>
    <scope>NUCLEOTIDE SEQUENCE [LARGE SCALE GENOMIC DNA]</scope>
</reference>
<proteinExistence type="predicted"/>
<evidence type="ECO:0000313" key="2">
    <source>
        <dbReference type="EMBL" id="GIY88438.1"/>
    </source>
</evidence>
<name>A0AAV4X1A0_CAEEX</name>
<organism evidence="2 3">
    <name type="scientific">Caerostris extrusa</name>
    <name type="common">Bark spider</name>
    <name type="synonym">Caerostris bankana</name>
    <dbReference type="NCBI Taxonomy" id="172846"/>
    <lineage>
        <taxon>Eukaryota</taxon>
        <taxon>Metazoa</taxon>
        <taxon>Ecdysozoa</taxon>
        <taxon>Arthropoda</taxon>
        <taxon>Chelicerata</taxon>
        <taxon>Arachnida</taxon>
        <taxon>Araneae</taxon>
        <taxon>Araneomorphae</taxon>
        <taxon>Entelegynae</taxon>
        <taxon>Araneoidea</taxon>
        <taxon>Araneidae</taxon>
        <taxon>Caerostris</taxon>
    </lineage>
</organism>
<protein>
    <submittedName>
        <fullName evidence="2">Uncharacterized protein</fullName>
    </submittedName>
</protein>
<accession>A0AAV4X1A0</accession>
<evidence type="ECO:0000256" key="1">
    <source>
        <dbReference type="SAM" id="MobiDB-lite"/>
    </source>
</evidence>
<evidence type="ECO:0000313" key="3">
    <source>
        <dbReference type="Proteomes" id="UP001054945"/>
    </source>
</evidence>
<sequence length="283" mass="32863">MRLLDSWKGKDADWRQGRDYGWCLLATRNIFLAVRVVYGKIMRKFVKLLGEEGFWYRKQKAEGRYKNRRQKAGIETEGRRQASSHHSSFPLLRSTLYPQPQRGGQIAEKIKRHSMQKDVNEVKDMWPQQPLQTQSQISALVDRGIHSHLKARPCIESSRSQVRGGTTDHWSECFPNWAAFERALGTTGVVNWNPEVAKLLKNQKAHNVERHKRGQIYVSPQQPLQTQSQISALVNRDIHSHLKARPCIESSLVSDARRNDRSLRRMLSKLGRRLRRQLWASPV</sequence>
<dbReference type="EMBL" id="BPLR01017066">
    <property type="protein sequence ID" value="GIY88438.1"/>
    <property type="molecule type" value="Genomic_DNA"/>
</dbReference>
<gene>
    <name evidence="2" type="ORF">CEXT_27371</name>
</gene>
<keyword evidence="3" id="KW-1185">Reference proteome</keyword>